<dbReference type="GO" id="GO:0003677">
    <property type="term" value="F:DNA binding"/>
    <property type="evidence" value="ECO:0007669"/>
    <property type="project" value="UniProtKB-UniRule"/>
</dbReference>
<dbReference type="HAMAP" id="MF_00366">
    <property type="entry name" value="RNApol_bact_RpoZ"/>
    <property type="match status" value="1"/>
</dbReference>
<dbReference type="Pfam" id="PF01192">
    <property type="entry name" value="RNA_pol_Rpb6"/>
    <property type="match status" value="1"/>
</dbReference>
<sequence length="95" mass="10432">MARITVEDCLKHVDNRFNLVLLATKRARQLSHRVEPLLPWANDKPTVMALREIAAGYISDAMVTAAQREIDETAAALQQAIAAGFVNRANDDATS</sequence>
<evidence type="ECO:0000256" key="4">
    <source>
        <dbReference type="ARBA" id="ARBA00022478"/>
    </source>
</evidence>
<dbReference type="NCBIfam" id="TIGR00690">
    <property type="entry name" value="rpoZ"/>
    <property type="match status" value="1"/>
</dbReference>
<comment type="subunit">
    <text evidence="11">The RNAP catalytic core consists of 2 alpha, 1 beta, 1 beta' and 1 omega subunit. When a sigma factor is associated with the core the holoenzyme is formed, which can initiate transcription.</text>
</comment>
<evidence type="ECO:0000256" key="8">
    <source>
        <dbReference type="ARBA" id="ARBA00029924"/>
    </source>
</evidence>
<evidence type="ECO:0000313" key="13">
    <source>
        <dbReference type="Proteomes" id="UP000239936"/>
    </source>
</evidence>
<proteinExistence type="inferred from homology"/>
<gene>
    <name evidence="11" type="primary">rpoZ</name>
    <name evidence="12" type="ORF">CXB77_16130</name>
</gene>
<dbReference type="InterPro" id="IPR036161">
    <property type="entry name" value="RPB6/omega-like_sf"/>
</dbReference>
<comment type="similarity">
    <text evidence="1 11">Belongs to the RNA polymerase subunit omega family.</text>
</comment>
<dbReference type="EC" id="2.7.7.6" evidence="2 11"/>
<dbReference type="OrthoDB" id="9796300at2"/>
<evidence type="ECO:0000256" key="7">
    <source>
        <dbReference type="ARBA" id="ARBA00023163"/>
    </source>
</evidence>
<evidence type="ECO:0000256" key="2">
    <source>
        <dbReference type="ARBA" id="ARBA00012418"/>
    </source>
</evidence>
<dbReference type="InterPro" id="IPR003716">
    <property type="entry name" value="DNA-dir_RNA_pol_omega"/>
</dbReference>
<keyword evidence="7 11" id="KW-0804">Transcription</keyword>
<dbReference type="SMART" id="SM01409">
    <property type="entry name" value="RNA_pol_Rpb6"/>
    <property type="match status" value="1"/>
</dbReference>
<dbReference type="Proteomes" id="UP000239936">
    <property type="component" value="Unassembled WGS sequence"/>
</dbReference>
<dbReference type="EMBL" id="PPGH01000037">
    <property type="protein sequence ID" value="PQJ95624.1"/>
    <property type="molecule type" value="Genomic_DNA"/>
</dbReference>
<dbReference type="RefSeq" id="WP_105074644.1">
    <property type="nucleotide sequence ID" value="NZ_JAFLKP010000165.1"/>
</dbReference>
<reference evidence="12 13" key="1">
    <citation type="submission" date="2018-01" db="EMBL/GenBank/DDBJ databases">
        <title>The complete genome sequence of Chromatium okenii LaCa, a purple sulfur bacterium with a turbulent life.</title>
        <authorList>
            <person name="Luedin S.M."/>
            <person name="Liechti N."/>
            <person name="Storelli N."/>
            <person name="Danza F."/>
            <person name="Wittwer M."/>
            <person name="Pothier J.F."/>
            <person name="Tonolla M.A."/>
        </authorList>
    </citation>
    <scope>NUCLEOTIDE SEQUENCE [LARGE SCALE GENOMIC DNA]</scope>
    <source>
        <strain evidence="12 13">LaCa</strain>
    </source>
</reference>
<evidence type="ECO:0000256" key="5">
    <source>
        <dbReference type="ARBA" id="ARBA00022679"/>
    </source>
</evidence>
<evidence type="ECO:0000256" key="9">
    <source>
        <dbReference type="ARBA" id="ARBA00030998"/>
    </source>
</evidence>
<keyword evidence="4 11" id="KW-0240">DNA-directed RNA polymerase</keyword>
<evidence type="ECO:0000256" key="11">
    <source>
        <dbReference type="HAMAP-Rule" id="MF_00366"/>
    </source>
</evidence>
<evidence type="ECO:0000256" key="10">
    <source>
        <dbReference type="ARBA" id="ARBA00048552"/>
    </source>
</evidence>
<dbReference type="Gene3D" id="3.90.940.10">
    <property type="match status" value="1"/>
</dbReference>
<evidence type="ECO:0000313" key="12">
    <source>
        <dbReference type="EMBL" id="PQJ95624.1"/>
    </source>
</evidence>
<keyword evidence="6 11" id="KW-0548">Nucleotidyltransferase</keyword>
<dbReference type="GO" id="GO:0000428">
    <property type="term" value="C:DNA-directed RNA polymerase complex"/>
    <property type="evidence" value="ECO:0007669"/>
    <property type="project" value="UniProtKB-KW"/>
</dbReference>
<dbReference type="GO" id="GO:0006351">
    <property type="term" value="P:DNA-templated transcription"/>
    <property type="evidence" value="ECO:0007669"/>
    <property type="project" value="UniProtKB-UniRule"/>
</dbReference>
<comment type="function">
    <text evidence="11">Promotes RNA polymerase assembly. Latches the N- and C-terminal regions of the beta' subunit thereby facilitating its interaction with the beta and alpha subunits.</text>
</comment>
<comment type="caution">
    <text evidence="12">The sequence shown here is derived from an EMBL/GenBank/DDBJ whole genome shotgun (WGS) entry which is preliminary data.</text>
</comment>
<evidence type="ECO:0000256" key="6">
    <source>
        <dbReference type="ARBA" id="ARBA00022695"/>
    </source>
</evidence>
<name>A0A2S7XPG1_9GAMM</name>
<keyword evidence="5 11" id="KW-0808">Transferase</keyword>
<comment type="catalytic activity">
    <reaction evidence="10 11">
        <text>RNA(n) + a ribonucleoside 5'-triphosphate = RNA(n+1) + diphosphate</text>
        <dbReference type="Rhea" id="RHEA:21248"/>
        <dbReference type="Rhea" id="RHEA-COMP:14527"/>
        <dbReference type="Rhea" id="RHEA-COMP:17342"/>
        <dbReference type="ChEBI" id="CHEBI:33019"/>
        <dbReference type="ChEBI" id="CHEBI:61557"/>
        <dbReference type="ChEBI" id="CHEBI:140395"/>
        <dbReference type="EC" id="2.7.7.6"/>
    </reaction>
</comment>
<dbReference type="PANTHER" id="PTHR34476:SF1">
    <property type="entry name" value="DNA-DIRECTED RNA POLYMERASE SUBUNIT OMEGA"/>
    <property type="match status" value="1"/>
</dbReference>
<dbReference type="GO" id="GO:0003899">
    <property type="term" value="F:DNA-directed RNA polymerase activity"/>
    <property type="evidence" value="ECO:0007669"/>
    <property type="project" value="UniProtKB-UniRule"/>
</dbReference>
<dbReference type="SUPFAM" id="SSF63562">
    <property type="entry name" value="RPB6/omega subunit-like"/>
    <property type="match status" value="1"/>
</dbReference>
<evidence type="ECO:0000256" key="3">
    <source>
        <dbReference type="ARBA" id="ARBA00013725"/>
    </source>
</evidence>
<evidence type="ECO:0000256" key="1">
    <source>
        <dbReference type="ARBA" id="ARBA00006711"/>
    </source>
</evidence>
<organism evidence="12 13">
    <name type="scientific">Chromatium okenii</name>
    <dbReference type="NCBI Taxonomy" id="61644"/>
    <lineage>
        <taxon>Bacteria</taxon>
        <taxon>Pseudomonadati</taxon>
        <taxon>Pseudomonadota</taxon>
        <taxon>Gammaproteobacteria</taxon>
        <taxon>Chromatiales</taxon>
        <taxon>Chromatiaceae</taxon>
        <taxon>Chromatium</taxon>
    </lineage>
</organism>
<dbReference type="AlphaFoldDB" id="A0A2S7XPG1"/>
<dbReference type="PANTHER" id="PTHR34476">
    <property type="entry name" value="DNA-DIRECTED RNA POLYMERASE SUBUNIT OMEGA"/>
    <property type="match status" value="1"/>
</dbReference>
<accession>A0A2S7XPG1</accession>
<keyword evidence="13" id="KW-1185">Reference proteome</keyword>
<protein>
    <recommendedName>
        <fullName evidence="3 11">DNA-directed RNA polymerase subunit omega</fullName>
        <shortName evidence="11">RNAP omega subunit</shortName>
        <ecNumber evidence="2 11">2.7.7.6</ecNumber>
    </recommendedName>
    <alternativeName>
        <fullName evidence="9 11">RNA polymerase omega subunit</fullName>
    </alternativeName>
    <alternativeName>
        <fullName evidence="8 11">Transcriptase subunit omega</fullName>
    </alternativeName>
</protein>
<dbReference type="InterPro" id="IPR006110">
    <property type="entry name" value="Pol_omega/Rpo6/RPB6"/>
</dbReference>